<dbReference type="InterPro" id="IPR056884">
    <property type="entry name" value="NPHP3-like_N"/>
</dbReference>
<dbReference type="STRING" id="1380566.A0A219ANS3"/>
<dbReference type="PROSITE" id="PS50088">
    <property type="entry name" value="ANK_REPEAT"/>
    <property type="match status" value="9"/>
</dbReference>
<evidence type="ECO:0000256" key="3">
    <source>
        <dbReference type="PROSITE-ProRule" id="PRU00023"/>
    </source>
</evidence>
<dbReference type="PANTHER" id="PTHR24188:SF29">
    <property type="entry name" value="GH09064P"/>
    <property type="match status" value="1"/>
</dbReference>
<proteinExistence type="predicted"/>
<dbReference type="OrthoDB" id="7464126at2759"/>
<dbReference type="Gene3D" id="3.40.50.300">
    <property type="entry name" value="P-loop containing nucleotide triphosphate hydrolases"/>
    <property type="match status" value="1"/>
</dbReference>
<feature type="repeat" description="ANK" evidence="3">
    <location>
        <begin position="870"/>
        <end position="902"/>
    </location>
</feature>
<dbReference type="Pfam" id="PF13637">
    <property type="entry name" value="Ank_4"/>
    <property type="match status" value="1"/>
</dbReference>
<keyword evidence="1" id="KW-0677">Repeat</keyword>
<feature type="repeat" description="ANK" evidence="3">
    <location>
        <begin position="804"/>
        <end position="836"/>
    </location>
</feature>
<sequence length="962" mass="107312">MNMDSSVPEDLLRDSYNHSGSGDMFSAPGGNATKNVYNGPTNVYHGTEDRFVLPQDCWKSLAFPEMDSRSHDIEDAAEGTCKWLSENKAYKDWAASNQALLWIKGKPGSGKSTLLRYTRNHAMEAPNIGEEASILSFFFHGRGSELQKTRLGLFRSLLYQLREIPNALSDVVDAFRQRCETVGKIGEKWSWHPGELRNFFKSSILKALKTRPLWLFIDALDECGEENARRLVREFASLLKWLPTELKDFHICFTCRHYPILDLDDSFEICVENENSPDISTFVQSQLSPLNEQLLSTIPDLITERANGVFLWAWLVVKRVLDLDLDGAGLKQMKDAIMSVPPDLDDLYHELLRKMGSDSVKLIQWICFTTRPLSLDELRWALLVDPDCPCRSLDECQRAGDDPADKDGMKRRVQTLSRGLAEVTSDTEVVQFIHQSVKDFFVEKGLSTLNWPNWVVQYIYQSTKDIFVDKGSLILSDKVRTCRPTTMIGLATALLYLGYFTRYPISFLPGPVFPLPIVLAVISAYWLNGVPVENFRGNFTVGTAHYRLSRTCMRYLAMNEIAQSNMRDENSLKSAFPLLRYATTSWVAHAKQSELRGVSQDDLLRYFDWPAEALVQVWVRVYNIISRYSDDRPPEGTKMIHVVSRYGLLGPLQVILQSAYQVGADVELKDSYSRTPLSWAAEEGHEAVVKLLLDKGADVEPKGSHGQTPLWRAAEKGHEAIVKLLLEKGADVESKGSHGQTPLSWAAEKGHEVIVKLLFDKGADVESKDDHGQTPLSWAAAEGHEAIVKLLLDKGADVESKDDHGWTPLSWAAAEGHEAIVKLLLDKGADVESKGSHGWTPLSWAAAEGHEAVVKLLLDKGADVESKGSHGQTPLSWAAEKGHEAVVKLLLDKGADVKSKDRDGQTPLCRATKKGNEAIVKLLLDKGADVESKDADGRTPLSRAVEKGHEAIVKLLQPNLPS</sequence>
<name>A0A219ANS3_METCM</name>
<evidence type="ECO:0000256" key="2">
    <source>
        <dbReference type="ARBA" id="ARBA00023043"/>
    </source>
</evidence>
<dbReference type="InterPro" id="IPR002110">
    <property type="entry name" value="Ankyrin_rpt"/>
</dbReference>
<feature type="repeat" description="ANK" evidence="3">
    <location>
        <begin position="705"/>
        <end position="737"/>
    </location>
</feature>
<feature type="repeat" description="ANK" evidence="3">
    <location>
        <begin position="936"/>
        <end position="956"/>
    </location>
</feature>
<dbReference type="Gene3D" id="1.25.40.20">
    <property type="entry name" value="Ankyrin repeat-containing domain"/>
    <property type="match status" value="4"/>
</dbReference>
<feature type="domain" description="Nephrocystin 3-like N-terminal" evidence="4">
    <location>
        <begin position="79"/>
        <end position="256"/>
    </location>
</feature>
<evidence type="ECO:0000313" key="6">
    <source>
        <dbReference type="Proteomes" id="UP000078397"/>
    </source>
</evidence>
<dbReference type="SMART" id="SM00248">
    <property type="entry name" value="ANK"/>
    <property type="match status" value="9"/>
</dbReference>
<dbReference type="InterPro" id="IPR027417">
    <property type="entry name" value="P-loop_NTPase"/>
</dbReference>
<feature type="repeat" description="ANK" evidence="3">
    <location>
        <begin position="771"/>
        <end position="803"/>
    </location>
</feature>
<dbReference type="KEGG" id="pchm:VFPPC_18398"/>
<feature type="repeat" description="ANK" evidence="3">
    <location>
        <begin position="738"/>
        <end position="770"/>
    </location>
</feature>
<feature type="repeat" description="ANK" evidence="3">
    <location>
        <begin position="672"/>
        <end position="704"/>
    </location>
</feature>
<comment type="caution">
    <text evidence="5">The sequence shown here is derived from an EMBL/GenBank/DDBJ whole genome shotgun (WGS) entry which is preliminary data.</text>
</comment>
<dbReference type="EMBL" id="LSBJ02000015">
    <property type="protein sequence ID" value="OWT42487.1"/>
    <property type="molecule type" value="Genomic_DNA"/>
</dbReference>
<dbReference type="Pfam" id="PF24883">
    <property type="entry name" value="NPHP3_N"/>
    <property type="match status" value="1"/>
</dbReference>
<dbReference type="PANTHER" id="PTHR24188">
    <property type="entry name" value="ANKYRIN REPEAT PROTEIN"/>
    <property type="match status" value="1"/>
</dbReference>
<feature type="repeat" description="ANK" evidence="3">
    <location>
        <begin position="837"/>
        <end position="869"/>
    </location>
</feature>
<dbReference type="SUPFAM" id="SSF48403">
    <property type="entry name" value="Ankyrin repeat"/>
    <property type="match status" value="1"/>
</dbReference>
<dbReference type="Pfam" id="PF12796">
    <property type="entry name" value="Ank_2"/>
    <property type="match status" value="3"/>
</dbReference>
<dbReference type="RefSeq" id="XP_018136334.1">
    <property type="nucleotide sequence ID" value="XM_018289540.1"/>
</dbReference>
<feature type="repeat" description="ANK" evidence="3">
    <location>
        <begin position="903"/>
        <end position="935"/>
    </location>
</feature>
<accession>A0A219ANS3</accession>
<dbReference type="PRINTS" id="PR01415">
    <property type="entry name" value="ANKYRIN"/>
</dbReference>
<evidence type="ECO:0000313" key="5">
    <source>
        <dbReference type="EMBL" id="OWT42487.1"/>
    </source>
</evidence>
<keyword evidence="6" id="KW-1185">Reference proteome</keyword>
<dbReference type="SUPFAM" id="SSF52540">
    <property type="entry name" value="P-loop containing nucleoside triphosphate hydrolases"/>
    <property type="match status" value="1"/>
</dbReference>
<dbReference type="Proteomes" id="UP000078397">
    <property type="component" value="Unassembled WGS sequence"/>
</dbReference>
<organism evidence="5 6">
    <name type="scientific">Pochonia chlamydosporia 170</name>
    <dbReference type="NCBI Taxonomy" id="1380566"/>
    <lineage>
        <taxon>Eukaryota</taxon>
        <taxon>Fungi</taxon>
        <taxon>Dikarya</taxon>
        <taxon>Ascomycota</taxon>
        <taxon>Pezizomycotina</taxon>
        <taxon>Sordariomycetes</taxon>
        <taxon>Hypocreomycetidae</taxon>
        <taxon>Hypocreales</taxon>
        <taxon>Clavicipitaceae</taxon>
        <taxon>Pochonia</taxon>
    </lineage>
</organism>
<dbReference type="GeneID" id="28853534"/>
<dbReference type="AlphaFoldDB" id="A0A219ANS3"/>
<dbReference type="InterPro" id="IPR036770">
    <property type="entry name" value="Ankyrin_rpt-contain_sf"/>
</dbReference>
<gene>
    <name evidence="5" type="ORF">VFPPC_18398</name>
</gene>
<evidence type="ECO:0000259" key="4">
    <source>
        <dbReference type="Pfam" id="PF24883"/>
    </source>
</evidence>
<keyword evidence="2 3" id="KW-0040">ANK repeat</keyword>
<dbReference type="PROSITE" id="PS50297">
    <property type="entry name" value="ANK_REP_REGION"/>
    <property type="match status" value="9"/>
</dbReference>
<evidence type="ECO:0000256" key="1">
    <source>
        <dbReference type="ARBA" id="ARBA00022737"/>
    </source>
</evidence>
<protein>
    <submittedName>
        <fullName evidence="5">Ankyrin repeat-containing protein</fullName>
    </submittedName>
</protein>
<reference evidence="5 6" key="1">
    <citation type="journal article" date="2016" name="PLoS Pathog.">
        <title>Biosynthesis of antibiotic leucinostatins in bio-control fungus Purpureocillium lilacinum and their inhibition on phytophthora revealed by genome mining.</title>
        <authorList>
            <person name="Wang G."/>
            <person name="Liu Z."/>
            <person name="Lin R."/>
            <person name="Li E."/>
            <person name="Mao Z."/>
            <person name="Ling J."/>
            <person name="Yang Y."/>
            <person name="Yin W.B."/>
            <person name="Xie B."/>
        </authorList>
    </citation>
    <scope>NUCLEOTIDE SEQUENCE [LARGE SCALE GENOMIC DNA]</scope>
    <source>
        <strain evidence="5">170</strain>
    </source>
</reference>